<feature type="transmembrane region" description="Helical" evidence="7">
    <location>
        <begin position="306"/>
        <end position="328"/>
    </location>
</feature>
<organism evidence="8 9">
    <name type="scientific">Halorubrum lipolyticum DSM 21995</name>
    <dbReference type="NCBI Taxonomy" id="1227482"/>
    <lineage>
        <taxon>Archaea</taxon>
        <taxon>Methanobacteriati</taxon>
        <taxon>Methanobacteriota</taxon>
        <taxon>Stenosarchaea group</taxon>
        <taxon>Halobacteria</taxon>
        <taxon>Halobacteriales</taxon>
        <taxon>Haloferacaceae</taxon>
        <taxon>Halorubrum</taxon>
    </lineage>
</organism>
<evidence type="ECO:0000256" key="6">
    <source>
        <dbReference type="ARBA" id="ARBA00023136"/>
    </source>
</evidence>
<dbReference type="Pfam" id="PF13440">
    <property type="entry name" value="Polysacc_synt_3"/>
    <property type="match status" value="1"/>
</dbReference>
<dbReference type="InterPro" id="IPR050833">
    <property type="entry name" value="Poly_Biosynth_Transport"/>
</dbReference>
<feature type="transmembrane region" description="Helical" evidence="7">
    <location>
        <begin position="461"/>
        <end position="479"/>
    </location>
</feature>
<dbReference type="EMBL" id="AOJG01000007">
    <property type="protein sequence ID" value="EMA63694.1"/>
    <property type="molecule type" value="Genomic_DNA"/>
</dbReference>
<feature type="transmembrane region" description="Helical" evidence="7">
    <location>
        <begin position="374"/>
        <end position="394"/>
    </location>
</feature>
<dbReference type="Proteomes" id="UP000011650">
    <property type="component" value="Unassembled WGS sequence"/>
</dbReference>
<reference evidence="8 9" key="1">
    <citation type="journal article" date="2014" name="PLoS Genet.">
        <title>Phylogenetically driven sequencing of extremely halophilic archaea reveals strategies for static and dynamic osmo-response.</title>
        <authorList>
            <person name="Becker E.A."/>
            <person name="Seitzer P.M."/>
            <person name="Tritt A."/>
            <person name="Larsen D."/>
            <person name="Krusor M."/>
            <person name="Yao A.I."/>
            <person name="Wu D."/>
            <person name="Madern D."/>
            <person name="Eisen J.A."/>
            <person name="Darling A.E."/>
            <person name="Facciotti M.T."/>
        </authorList>
    </citation>
    <scope>NUCLEOTIDE SEQUENCE [LARGE SCALE GENOMIC DNA]</scope>
    <source>
        <strain evidence="8 9">DSM 21995</strain>
    </source>
</reference>
<dbReference type="PANTHER" id="PTHR30250">
    <property type="entry name" value="PST FAMILY PREDICTED COLANIC ACID TRANSPORTER"/>
    <property type="match status" value="1"/>
</dbReference>
<name>M0P2D7_9EURY</name>
<sequence length="499" mass="54951">MRDRLRALLDRIVPTGSVFDRTIKSGIWVGGIKAASRLMQILMLIVLARLLAPRDFGLMGLALLSVSATRNFTKVGLNAALIQRKTEDVDDYLDTTWCLEAARGLLIAGILFLLAPVIASFFSEPRATPLIRVIGLGPLLVGLRNPGIVYFKKDLEFHKEFLYQVSGGFVQFFVGVGYALYSPTVWALVFAFVAADAFRSLLSYVIHDYRPWPSFDVGAAKELIDYGKWITASSMVYFIYSEGDDAFVGWFLSATSLGFYQYAYRLADTPSSEVSEIIASVSFPAYAKLQDDPDEMRRALLATTRVTAFLTIPMAFGIAAVAPSFVPVVLGSDWTPMIAAMQLLALFGMFHSITRNFGSVFKAIDRPDLNAKLGAVRVVCIAALIWPLTARFGIEGTALTVVLVYVFPMIPLDVYVISRVTAVRARAFYREWAYPLIAAGTMFGLLRYAQRLTDLSPVVELALTVPAGAAIYLAVSYVLDRQLGWGIQRNLRSMLGALG</sequence>
<comment type="caution">
    <text evidence="8">The sequence shown here is derived from an EMBL/GenBank/DDBJ whole genome shotgun (WGS) entry which is preliminary data.</text>
</comment>
<comment type="similarity">
    <text evidence="2">Belongs to the polysaccharide synthase family.</text>
</comment>
<evidence type="ECO:0000256" key="3">
    <source>
        <dbReference type="ARBA" id="ARBA00022475"/>
    </source>
</evidence>
<dbReference type="PANTHER" id="PTHR30250:SF10">
    <property type="entry name" value="LIPOPOLYSACCHARIDE BIOSYNTHESIS PROTEIN WZXC"/>
    <property type="match status" value="1"/>
</dbReference>
<keyword evidence="6 7" id="KW-0472">Membrane</keyword>
<dbReference type="PATRIC" id="fig|1227482.3.peg.512"/>
<keyword evidence="9" id="KW-1185">Reference proteome</keyword>
<keyword evidence="3" id="KW-1003">Cell membrane</keyword>
<comment type="subcellular location">
    <subcellularLocation>
        <location evidence="1">Cell membrane</location>
        <topology evidence="1">Multi-pass membrane protein</topology>
    </subcellularLocation>
</comment>
<evidence type="ECO:0000256" key="1">
    <source>
        <dbReference type="ARBA" id="ARBA00004651"/>
    </source>
</evidence>
<dbReference type="STRING" id="1227482.C469_02526"/>
<dbReference type="OrthoDB" id="202076at2157"/>
<protein>
    <submittedName>
        <fullName evidence="8">Export protein</fullName>
    </submittedName>
</protein>
<evidence type="ECO:0000256" key="2">
    <source>
        <dbReference type="ARBA" id="ARBA00007430"/>
    </source>
</evidence>
<feature type="transmembrane region" description="Helical" evidence="7">
    <location>
        <begin position="101"/>
        <end position="122"/>
    </location>
</feature>
<evidence type="ECO:0000256" key="5">
    <source>
        <dbReference type="ARBA" id="ARBA00022989"/>
    </source>
</evidence>
<dbReference type="GO" id="GO:0005886">
    <property type="term" value="C:plasma membrane"/>
    <property type="evidence" value="ECO:0007669"/>
    <property type="project" value="UniProtKB-SubCell"/>
</dbReference>
<feature type="transmembrane region" description="Helical" evidence="7">
    <location>
        <begin position="432"/>
        <end position="449"/>
    </location>
</feature>
<proteinExistence type="inferred from homology"/>
<feature type="transmembrane region" description="Helical" evidence="7">
    <location>
        <begin position="400"/>
        <end position="420"/>
    </location>
</feature>
<feature type="transmembrane region" description="Helical" evidence="7">
    <location>
        <begin position="334"/>
        <end position="353"/>
    </location>
</feature>
<evidence type="ECO:0000256" key="4">
    <source>
        <dbReference type="ARBA" id="ARBA00022692"/>
    </source>
</evidence>
<feature type="transmembrane region" description="Helical" evidence="7">
    <location>
        <begin position="34"/>
        <end position="52"/>
    </location>
</feature>
<evidence type="ECO:0000313" key="8">
    <source>
        <dbReference type="EMBL" id="EMA63694.1"/>
    </source>
</evidence>
<accession>M0P2D7</accession>
<dbReference type="CDD" id="cd13127">
    <property type="entry name" value="MATE_tuaB_like"/>
    <property type="match status" value="1"/>
</dbReference>
<keyword evidence="5 7" id="KW-1133">Transmembrane helix</keyword>
<dbReference type="AlphaFoldDB" id="M0P2D7"/>
<keyword evidence="4 7" id="KW-0812">Transmembrane</keyword>
<dbReference type="RefSeq" id="WP_008003572.1">
    <property type="nucleotide sequence ID" value="NZ_AOJG01000007.1"/>
</dbReference>
<gene>
    <name evidence="8" type="ORF">C469_02526</name>
</gene>
<evidence type="ECO:0000256" key="7">
    <source>
        <dbReference type="SAM" id="Phobius"/>
    </source>
</evidence>
<evidence type="ECO:0000313" key="9">
    <source>
        <dbReference type="Proteomes" id="UP000011650"/>
    </source>
</evidence>